<feature type="site" description="Transition state stabilizer" evidence="4">
    <location>
        <position position="174"/>
    </location>
</feature>
<dbReference type="Proteomes" id="UP000181884">
    <property type="component" value="Unassembled WGS sequence"/>
</dbReference>
<dbReference type="PANTHER" id="PTHR46517">
    <property type="entry name" value="FRUCTOSE-2,6-BISPHOSPHATASE TIGAR"/>
    <property type="match status" value="1"/>
</dbReference>
<feature type="active site" description="Tele-phosphohistidine intermediate" evidence="2">
    <location>
        <position position="11"/>
    </location>
</feature>
<evidence type="ECO:0000256" key="2">
    <source>
        <dbReference type="PIRSR" id="PIRSR613078-1"/>
    </source>
</evidence>
<dbReference type="Pfam" id="PF00300">
    <property type="entry name" value="His_Phos_1"/>
    <property type="match status" value="1"/>
</dbReference>
<feature type="binding site" evidence="3">
    <location>
        <begin position="10"/>
        <end position="17"/>
    </location>
    <ligand>
        <name>substrate</name>
    </ligand>
</feature>
<evidence type="ECO:0000256" key="1">
    <source>
        <dbReference type="ARBA" id="ARBA00022801"/>
    </source>
</evidence>
<keyword evidence="6" id="KW-1185">Reference proteome</keyword>
<proteinExistence type="predicted"/>
<dbReference type="AlphaFoldDB" id="A0A1L8RIP8"/>
<dbReference type="Gene3D" id="3.40.50.1240">
    <property type="entry name" value="Phosphoglycerate mutase-like"/>
    <property type="match status" value="1"/>
</dbReference>
<dbReference type="GO" id="GO:0004331">
    <property type="term" value="F:fructose-2,6-bisphosphate 2-phosphatase activity"/>
    <property type="evidence" value="ECO:0007669"/>
    <property type="project" value="TreeGrafter"/>
</dbReference>
<sequence>MEKTTLYVVRHGKTMFNAIGRTQGWSDTPLTKDGEKAIHYLGLGLQDYDFEEAYSSDSGRAIETTRIILGERHGKKIPYAIDKRIREWCFGSLDGGYDGELWGVVPRILAFKNYDDMMEKRISYQNLADAIQQADTAGWAEPYERIRERIWTGFEDIAHKREKNGGGKVLVVSHGLTISFLLSLIDETMPMQIGLENGSVTKLHYENGKFTIASVNDMRYLNRGRRISEDLLR</sequence>
<organism evidence="5 6">
    <name type="scientific">Enterococcus canis</name>
    <dbReference type="NCBI Taxonomy" id="214095"/>
    <lineage>
        <taxon>Bacteria</taxon>
        <taxon>Bacillati</taxon>
        <taxon>Bacillota</taxon>
        <taxon>Bacilli</taxon>
        <taxon>Lactobacillales</taxon>
        <taxon>Enterococcaceae</taxon>
        <taxon>Enterococcus</taxon>
    </lineage>
</organism>
<evidence type="ECO:0000313" key="5">
    <source>
        <dbReference type="EMBL" id="OJG19613.1"/>
    </source>
</evidence>
<reference evidence="5 6" key="1">
    <citation type="submission" date="2014-12" db="EMBL/GenBank/DDBJ databases">
        <title>Draft genome sequences of 29 type strains of Enterococci.</title>
        <authorList>
            <person name="Zhong Z."/>
            <person name="Sun Z."/>
            <person name="Liu W."/>
            <person name="Zhang W."/>
            <person name="Zhang H."/>
        </authorList>
    </citation>
    <scope>NUCLEOTIDE SEQUENCE [LARGE SCALE GENOMIC DNA]</scope>
    <source>
        <strain evidence="5 6">DSM 17029</strain>
    </source>
</reference>
<dbReference type="EMBL" id="JXKH01000002">
    <property type="protein sequence ID" value="OJG19613.1"/>
    <property type="molecule type" value="Genomic_DNA"/>
</dbReference>
<dbReference type="GO" id="GO:0005829">
    <property type="term" value="C:cytosol"/>
    <property type="evidence" value="ECO:0007669"/>
    <property type="project" value="TreeGrafter"/>
</dbReference>
<dbReference type="InterPro" id="IPR051695">
    <property type="entry name" value="Phosphoglycerate_Mutase"/>
</dbReference>
<dbReference type="SMART" id="SM00855">
    <property type="entry name" value="PGAM"/>
    <property type="match status" value="1"/>
</dbReference>
<dbReference type="GO" id="GO:0043456">
    <property type="term" value="P:regulation of pentose-phosphate shunt"/>
    <property type="evidence" value="ECO:0007669"/>
    <property type="project" value="TreeGrafter"/>
</dbReference>
<dbReference type="CDD" id="cd07067">
    <property type="entry name" value="HP_PGM_like"/>
    <property type="match status" value="1"/>
</dbReference>
<feature type="active site" description="Proton donor/acceptor" evidence="2">
    <location>
        <position position="87"/>
    </location>
</feature>
<evidence type="ECO:0000256" key="4">
    <source>
        <dbReference type="PIRSR" id="PIRSR613078-3"/>
    </source>
</evidence>
<keyword evidence="1" id="KW-0378">Hydrolase</keyword>
<evidence type="ECO:0000256" key="3">
    <source>
        <dbReference type="PIRSR" id="PIRSR613078-2"/>
    </source>
</evidence>
<dbReference type="InterPro" id="IPR029033">
    <property type="entry name" value="His_PPase_superfam"/>
</dbReference>
<gene>
    <name evidence="5" type="ORF">RU97_GL001184</name>
</gene>
<dbReference type="STRING" id="214095.RU97_GL001184"/>
<feature type="binding site" evidence="3">
    <location>
        <position position="60"/>
    </location>
    <ligand>
        <name>substrate</name>
    </ligand>
</feature>
<dbReference type="GO" id="GO:0045820">
    <property type="term" value="P:negative regulation of glycolytic process"/>
    <property type="evidence" value="ECO:0007669"/>
    <property type="project" value="TreeGrafter"/>
</dbReference>
<dbReference type="InterPro" id="IPR013078">
    <property type="entry name" value="His_Pase_superF_clade-1"/>
</dbReference>
<comment type="caution">
    <text evidence="5">The sequence shown here is derived from an EMBL/GenBank/DDBJ whole genome shotgun (WGS) entry which is preliminary data.</text>
</comment>
<protein>
    <submittedName>
        <fullName evidence="5">Phosphoglycerate mutase</fullName>
    </submittedName>
</protein>
<dbReference type="PANTHER" id="PTHR46517:SF1">
    <property type="entry name" value="FRUCTOSE-2,6-BISPHOSPHATASE TIGAR"/>
    <property type="match status" value="1"/>
</dbReference>
<name>A0A1L8RIP8_9ENTE</name>
<evidence type="ECO:0000313" key="6">
    <source>
        <dbReference type="Proteomes" id="UP000181884"/>
    </source>
</evidence>
<dbReference type="SUPFAM" id="SSF53254">
    <property type="entry name" value="Phosphoglycerate mutase-like"/>
    <property type="match status" value="1"/>
</dbReference>
<accession>A0A1L8RIP8</accession>